<feature type="compositionally biased region" description="Polar residues" evidence="1">
    <location>
        <begin position="1"/>
        <end position="11"/>
    </location>
</feature>
<evidence type="ECO:0000313" key="2">
    <source>
        <dbReference type="EMBL" id="CAB4286046.1"/>
    </source>
</evidence>
<name>A0A6J5VAI3_PRUAR</name>
<dbReference type="Proteomes" id="UP000507222">
    <property type="component" value="Unassembled WGS sequence"/>
</dbReference>
<feature type="compositionally biased region" description="Polar residues" evidence="1">
    <location>
        <begin position="96"/>
        <end position="105"/>
    </location>
</feature>
<protein>
    <submittedName>
        <fullName evidence="2">Uncharacterized protein</fullName>
    </submittedName>
</protein>
<organism evidence="2 3">
    <name type="scientific">Prunus armeniaca</name>
    <name type="common">Apricot</name>
    <name type="synonym">Armeniaca vulgaris</name>
    <dbReference type="NCBI Taxonomy" id="36596"/>
    <lineage>
        <taxon>Eukaryota</taxon>
        <taxon>Viridiplantae</taxon>
        <taxon>Streptophyta</taxon>
        <taxon>Embryophyta</taxon>
        <taxon>Tracheophyta</taxon>
        <taxon>Spermatophyta</taxon>
        <taxon>Magnoliopsida</taxon>
        <taxon>eudicotyledons</taxon>
        <taxon>Gunneridae</taxon>
        <taxon>Pentapetalae</taxon>
        <taxon>rosids</taxon>
        <taxon>fabids</taxon>
        <taxon>Rosales</taxon>
        <taxon>Rosaceae</taxon>
        <taxon>Amygdaloideae</taxon>
        <taxon>Amygdaleae</taxon>
        <taxon>Prunus</taxon>
    </lineage>
</organism>
<feature type="region of interest" description="Disordered" evidence="1">
    <location>
        <begin position="1"/>
        <end position="28"/>
    </location>
</feature>
<evidence type="ECO:0000313" key="3">
    <source>
        <dbReference type="Proteomes" id="UP000507222"/>
    </source>
</evidence>
<evidence type="ECO:0000256" key="1">
    <source>
        <dbReference type="SAM" id="MobiDB-lite"/>
    </source>
</evidence>
<proteinExistence type="predicted"/>
<dbReference type="AlphaFoldDB" id="A0A6J5VAI3"/>
<accession>A0A6J5VAI3</accession>
<gene>
    <name evidence="2" type="ORF">CURHAP_LOCUS42551</name>
</gene>
<reference evidence="2 3" key="1">
    <citation type="submission" date="2020-05" db="EMBL/GenBank/DDBJ databases">
        <authorList>
            <person name="Campoy J."/>
            <person name="Schneeberger K."/>
            <person name="Spophaly S."/>
        </authorList>
    </citation>
    <scope>NUCLEOTIDE SEQUENCE [LARGE SCALE GENOMIC DNA]</scope>
    <source>
        <strain evidence="2">PruArmRojPasFocal</strain>
    </source>
</reference>
<feature type="region of interest" description="Disordered" evidence="1">
    <location>
        <begin position="75"/>
        <end position="113"/>
    </location>
</feature>
<sequence length="113" mass="12111">MIVATNHQNFCPPSEPVSEKGKAASEGSGFARPKALIFVQMKRNLVKEVPSASLVVRLLVGSILLKRSQPEEFVSGGDVCQAQPETTQGKWARTSPAKTPQSSPATLKIPRIA</sequence>
<dbReference type="EMBL" id="CAEKDK010000007">
    <property type="protein sequence ID" value="CAB4286046.1"/>
    <property type="molecule type" value="Genomic_DNA"/>
</dbReference>